<evidence type="ECO:0000313" key="3">
    <source>
        <dbReference type="Proteomes" id="UP001365128"/>
    </source>
</evidence>
<evidence type="ECO:0000313" key="2">
    <source>
        <dbReference type="EMBL" id="KAK7548208.1"/>
    </source>
</evidence>
<evidence type="ECO:0000256" key="1">
    <source>
        <dbReference type="SAM" id="SignalP"/>
    </source>
</evidence>
<dbReference type="Proteomes" id="UP001365128">
    <property type="component" value="Unassembled WGS sequence"/>
</dbReference>
<sequence length="138" mass="15659">MSLTVILGLLLFVHSRHSRRLLPVSQPQLATFFLDCIALRTTDNRQPTTDLRPPRAAAAPIKQEEQQPRPFYIIAYHLDAVVIRAPRRPFRFLASAFESLKPRHPSIHPWVPDHMQTVDQQQATSRTQSVALVAPPAI</sequence>
<feature type="signal peptide" evidence="1">
    <location>
        <begin position="1"/>
        <end position="18"/>
    </location>
</feature>
<comment type="caution">
    <text evidence="2">The sequence shown here is derived from an EMBL/GenBank/DDBJ whole genome shotgun (WGS) entry which is preliminary data.</text>
</comment>
<protein>
    <recommendedName>
        <fullName evidence="4">Secreted protein</fullName>
    </recommendedName>
</protein>
<accession>A0ABR1MFU6</accession>
<gene>
    <name evidence="2" type="ORF">IWX46DRAFT_50551</name>
</gene>
<organism evidence="2 3">
    <name type="scientific">Phyllosticta citricarpa</name>
    <dbReference type="NCBI Taxonomy" id="55181"/>
    <lineage>
        <taxon>Eukaryota</taxon>
        <taxon>Fungi</taxon>
        <taxon>Dikarya</taxon>
        <taxon>Ascomycota</taxon>
        <taxon>Pezizomycotina</taxon>
        <taxon>Dothideomycetes</taxon>
        <taxon>Dothideomycetes incertae sedis</taxon>
        <taxon>Botryosphaeriales</taxon>
        <taxon>Phyllostictaceae</taxon>
        <taxon>Phyllosticta</taxon>
    </lineage>
</organism>
<evidence type="ECO:0008006" key="4">
    <source>
        <dbReference type="Google" id="ProtNLM"/>
    </source>
</evidence>
<reference evidence="2 3" key="1">
    <citation type="submission" date="2024-04" db="EMBL/GenBank/DDBJ databases">
        <title>Phyllosticta paracitricarpa is synonymous to the EU quarantine fungus P. citricarpa based on phylogenomic analyses.</title>
        <authorList>
            <consortium name="Lawrence Berkeley National Laboratory"/>
            <person name="Van Ingen-Buijs V.A."/>
            <person name="Van Westerhoven A.C."/>
            <person name="Haridas S."/>
            <person name="Skiadas P."/>
            <person name="Martin F."/>
            <person name="Groenewald J.Z."/>
            <person name="Crous P.W."/>
            <person name="Seidl M.F."/>
        </authorList>
    </citation>
    <scope>NUCLEOTIDE SEQUENCE [LARGE SCALE GENOMIC DNA]</scope>
    <source>
        <strain evidence="2 3">CBS 122670</strain>
    </source>
</reference>
<name>A0ABR1MFU6_9PEZI</name>
<feature type="chain" id="PRO_5045440909" description="Secreted protein" evidence="1">
    <location>
        <begin position="19"/>
        <end position="138"/>
    </location>
</feature>
<keyword evidence="1" id="KW-0732">Signal</keyword>
<proteinExistence type="predicted"/>
<keyword evidence="3" id="KW-1185">Reference proteome</keyword>
<dbReference type="EMBL" id="JBBPDW010000011">
    <property type="protein sequence ID" value="KAK7548208.1"/>
    <property type="molecule type" value="Genomic_DNA"/>
</dbReference>